<organism evidence="2 3">
    <name type="scientific">Leucocoprinus birnbaumii</name>
    <dbReference type="NCBI Taxonomy" id="56174"/>
    <lineage>
        <taxon>Eukaryota</taxon>
        <taxon>Fungi</taxon>
        <taxon>Dikarya</taxon>
        <taxon>Basidiomycota</taxon>
        <taxon>Agaricomycotina</taxon>
        <taxon>Agaricomycetes</taxon>
        <taxon>Agaricomycetidae</taxon>
        <taxon>Agaricales</taxon>
        <taxon>Agaricineae</taxon>
        <taxon>Agaricaceae</taxon>
        <taxon>Leucocoprinus</taxon>
    </lineage>
</organism>
<evidence type="ECO:0000259" key="1">
    <source>
        <dbReference type="Pfam" id="PF05018"/>
    </source>
</evidence>
<evidence type="ECO:0000313" key="2">
    <source>
        <dbReference type="EMBL" id="KAJ3555399.1"/>
    </source>
</evidence>
<dbReference type="InterPro" id="IPR040441">
    <property type="entry name" value="CFA20/CFAP20DC"/>
</dbReference>
<dbReference type="Pfam" id="PF05018">
    <property type="entry name" value="CFA20_dom"/>
    <property type="match status" value="1"/>
</dbReference>
<evidence type="ECO:0000313" key="3">
    <source>
        <dbReference type="Proteomes" id="UP001213000"/>
    </source>
</evidence>
<dbReference type="Proteomes" id="UP001213000">
    <property type="component" value="Unassembled WGS sequence"/>
</dbReference>
<accession>A0AAD5VF32</accession>
<name>A0AAD5VF32_9AGAR</name>
<dbReference type="InterPro" id="IPR007714">
    <property type="entry name" value="CFA20_dom"/>
</dbReference>
<reference evidence="2" key="1">
    <citation type="submission" date="2022-07" db="EMBL/GenBank/DDBJ databases">
        <title>Genome Sequence of Leucocoprinus birnbaumii.</title>
        <authorList>
            <person name="Buettner E."/>
        </authorList>
    </citation>
    <scope>NUCLEOTIDE SEQUENCE</scope>
    <source>
        <strain evidence="2">VT141</strain>
    </source>
</reference>
<proteinExistence type="predicted"/>
<dbReference type="PANTHER" id="PTHR12458">
    <property type="entry name" value="ORF PROTEIN"/>
    <property type="match status" value="1"/>
</dbReference>
<dbReference type="EMBL" id="JANIEX010001686">
    <property type="protein sequence ID" value="KAJ3555399.1"/>
    <property type="molecule type" value="Genomic_DNA"/>
</dbReference>
<comment type="caution">
    <text evidence="2">The sequence shown here is derived from an EMBL/GenBank/DDBJ whole genome shotgun (WGS) entry which is preliminary data.</text>
</comment>
<dbReference type="AlphaFoldDB" id="A0AAD5VF32"/>
<protein>
    <recommendedName>
        <fullName evidence="1">CFA20 domain-containing protein</fullName>
    </recommendedName>
</protein>
<keyword evidence="3" id="KW-1185">Reference proteome</keyword>
<gene>
    <name evidence="2" type="ORF">NP233_g12219</name>
</gene>
<sequence length="215" mass="23125">MFSNILQPSSVSLFSSTGSDPLQLWSLKLDTATISAGSSVIQLLHDMSCGASGSFQFPHVNESASLIATPALVELGGALLNLRATEVDTEEASGFGSSVDRGYELDQTVLHIQSPKLPSTYIQCPPWSIPSTSLPGRSSAASTSLGLKHPWMHLQVRNLGREWSFEVGIVDAAGRTGVVRMSTFQVPDFSPYFIYTLMFSAVLHGKLIPIGLNRL</sequence>
<feature type="domain" description="CFA20" evidence="1">
    <location>
        <begin position="104"/>
        <end position="185"/>
    </location>
</feature>